<gene>
    <name evidence="3" type="ORF">IAC51_02005</name>
</gene>
<dbReference type="Proteomes" id="UP000712007">
    <property type="component" value="Unassembled WGS sequence"/>
</dbReference>
<dbReference type="GO" id="GO:0120147">
    <property type="term" value="F:formylglycine-generating oxidase activity"/>
    <property type="evidence" value="ECO:0007669"/>
    <property type="project" value="TreeGrafter"/>
</dbReference>
<evidence type="ECO:0000256" key="1">
    <source>
        <dbReference type="SAM" id="SignalP"/>
    </source>
</evidence>
<proteinExistence type="predicted"/>
<dbReference type="Pfam" id="PF03781">
    <property type="entry name" value="FGE-sulfatase"/>
    <property type="match status" value="1"/>
</dbReference>
<dbReference type="PANTHER" id="PTHR23150">
    <property type="entry name" value="SULFATASE MODIFYING FACTOR 1, 2"/>
    <property type="match status" value="1"/>
</dbReference>
<accession>A0A940DKY1</accession>
<evidence type="ECO:0000313" key="4">
    <source>
        <dbReference type="Proteomes" id="UP000712007"/>
    </source>
</evidence>
<dbReference type="InterPro" id="IPR016187">
    <property type="entry name" value="CTDL_fold"/>
</dbReference>
<dbReference type="EMBL" id="JADIMV010000038">
    <property type="protein sequence ID" value="MBO8439404.1"/>
    <property type="molecule type" value="Genomic_DNA"/>
</dbReference>
<protein>
    <submittedName>
        <fullName evidence="3">SUMF1/EgtB/PvdO family nonheme iron enzyme</fullName>
    </submittedName>
</protein>
<dbReference type="InterPro" id="IPR005532">
    <property type="entry name" value="SUMF_dom"/>
</dbReference>
<reference evidence="3" key="2">
    <citation type="journal article" date="2021" name="PeerJ">
        <title>Extensive microbial diversity within the chicken gut microbiome revealed by metagenomics and culture.</title>
        <authorList>
            <person name="Gilroy R."/>
            <person name="Ravi A."/>
            <person name="Getino M."/>
            <person name="Pursley I."/>
            <person name="Horton D.L."/>
            <person name="Alikhan N.F."/>
            <person name="Baker D."/>
            <person name="Gharbi K."/>
            <person name="Hall N."/>
            <person name="Watson M."/>
            <person name="Adriaenssens E.M."/>
            <person name="Foster-Nyarko E."/>
            <person name="Jarju S."/>
            <person name="Secka A."/>
            <person name="Antonio M."/>
            <person name="Oren A."/>
            <person name="Chaudhuri R.R."/>
            <person name="La Ragione R."/>
            <person name="Hildebrand F."/>
            <person name="Pallen M.J."/>
        </authorList>
    </citation>
    <scope>NUCLEOTIDE SEQUENCE</scope>
    <source>
        <strain evidence="3">3924</strain>
    </source>
</reference>
<feature type="domain" description="Sulfatase-modifying factor enzyme-like" evidence="2">
    <location>
        <begin position="58"/>
        <end position="365"/>
    </location>
</feature>
<feature type="signal peptide" evidence="1">
    <location>
        <begin position="1"/>
        <end position="23"/>
    </location>
</feature>
<evidence type="ECO:0000313" key="3">
    <source>
        <dbReference type="EMBL" id="MBO8439404.1"/>
    </source>
</evidence>
<reference evidence="3" key="1">
    <citation type="submission" date="2020-10" db="EMBL/GenBank/DDBJ databases">
        <authorList>
            <person name="Gilroy R."/>
        </authorList>
    </citation>
    <scope>NUCLEOTIDE SEQUENCE</scope>
    <source>
        <strain evidence="3">3924</strain>
    </source>
</reference>
<dbReference type="InterPro" id="IPR042095">
    <property type="entry name" value="SUMF_sf"/>
</dbReference>
<dbReference type="AlphaFoldDB" id="A0A940DKY1"/>
<comment type="caution">
    <text evidence="3">The sequence shown here is derived from an EMBL/GenBank/DDBJ whole genome shotgun (WGS) entry which is preliminary data.</text>
</comment>
<name>A0A940DKY1_9BACT</name>
<dbReference type="InterPro" id="IPR051043">
    <property type="entry name" value="Sulfatase_Mod_Factor_Kinase"/>
</dbReference>
<dbReference type="SUPFAM" id="SSF56436">
    <property type="entry name" value="C-type lectin-like"/>
    <property type="match status" value="1"/>
</dbReference>
<organism evidence="3 4">
    <name type="scientific">Candidatus Aphodosoma intestinipullorum</name>
    <dbReference type="NCBI Taxonomy" id="2840674"/>
    <lineage>
        <taxon>Bacteria</taxon>
        <taxon>Pseudomonadati</taxon>
        <taxon>Bacteroidota</taxon>
        <taxon>Bacteroidia</taxon>
        <taxon>Bacteroidales</taxon>
        <taxon>Candidatus Aphodosoma</taxon>
    </lineage>
</organism>
<feature type="chain" id="PRO_5038026567" evidence="1">
    <location>
        <begin position="24"/>
        <end position="506"/>
    </location>
</feature>
<dbReference type="PROSITE" id="PS51257">
    <property type="entry name" value="PROKAR_LIPOPROTEIN"/>
    <property type="match status" value="1"/>
</dbReference>
<dbReference type="PANTHER" id="PTHR23150:SF19">
    <property type="entry name" value="FORMYLGLYCINE-GENERATING ENZYME"/>
    <property type="match status" value="1"/>
</dbReference>
<dbReference type="Gene3D" id="3.90.1580.10">
    <property type="entry name" value="paralog of FGE (formylglycine-generating enzyme)"/>
    <property type="match status" value="1"/>
</dbReference>
<keyword evidence="1" id="KW-0732">Signal</keyword>
<evidence type="ECO:0000259" key="2">
    <source>
        <dbReference type="Pfam" id="PF03781"/>
    </source>
</evidence>
<sequence>MKSIVRISLFCCALLAVMSGCQKDPMSRASERTGWKYNDPNQGFFSVKSEYVRKVPAGMVYVPVTSTVIGQNGEMMSMQNNNIKRRASASGFYMDIYEVTNMNWREYVDWLSQVYRYDPFKVVVALPDETVWRKELGYNEPLMDNYYSHVAFSFYPVVGVSWKQAEAYCQWRTDRLNELELVRNGVITYTPLNELCEMVREAGDSTENIVFTTKHARDYAYYQAQNSEYGPDLRYDTDGDEDVSPREYGVVIDGMLYDAACRLPTELEWEYAAYGNPSINGNEYYETHSYPWSGAQLRDLHAKKEDKGKFMANFMRGRGTVVGQDVNNTLTVPVTYFQPNAFGLYNMAGNVNEWVLDVYRATTSPVDEINSFRGNKFESDSVYADQMIQKYFPNLDEITEADKDSMRRLMIAERGFTKVGGDFRDFKDGDILSSLGDSVLVYKDATPIERANMISNTARVYKGGSWKDRAMWLNPSMRRSLEETKCRSDIGFRCVMSIVGGNEFNH</sequence>